<dbReference type="Proteomes" id="UP001068021">
    <property type="component" value="Unassembled WGS sequence"/>
</dbReference>
<protein>
    <recommendedName>
        <fullName evidence="7 8">Iron-sulfur cluster carrier protein</fullName>
    </recommendedName>
</protein>
<evidence type="ECO:0000256" key="3">
    <source>
        <dbReference type="ARBA" id="ARBA00022840"/>
    </source>
</evidence>
<evidence type="ECO:0000256" key="1">
    <source>
        <dbReference type="ARBA" id="ARBA00022723"/>
    </source>
</evidence>
<evidence type="ECO:0000256" key="5">
    <source>
        <dbReference type="ARBA" id="ARBA00023014"/>
    </source>
</evidence>
<accession>A0A9E5A1S8</accession>
<dbReference type="CDD" id="cd02037">
    <property type="entry name" value="Mrp_NBP35"/>
    <property type="match status" value="1"/>
</dbReference>
<dbReference type="PANTHER" id="PTHR23264:SF19">
    <property type="entry name" value="CYTOSOLIC FE-S CLUSTER ASSEMBLY FACTOR NUBP2"/>
    <property type="match status" value="1"/>
</dbReference>
<dbReference type="EMBL" id="JAPVES010000025">
    <property type="protein sequence ID" value="MCZ3371604.1"/>
    <property type="molecule type" value="Genomic_DNA"/>
</dbReference>
<comment type="caution">
    <text evidence="10">The sequence shown here is derived from an EMBL/GenBank/DDBJ whole genome shotgun (WGS) entry which is preliminary data.</text>
</comment>
<keyword evidence="5 8" id="KW-0411">Iron-sulfur</keyword>
<keyword evidence="8" id="KW-0378">Hydrolase</keyword>
<evidence type="ECO:0000313" key="11">
    <source>
        <dbReference type="Proteomes" id="UP001068021"/>
    </source>
</evidence>
<keyword evidence="4 8" id="KW-0408">Iron</keyword>
<dbReference type="InterPro" id="IPR027417">
    <property type="entry name" value="P-loop_NTPase"/>
</dbReference>
<reference evidence="10" key="1">
    <citation type="submission" date="2022-12" db="EMBL/GenBank/DDBJ databases">
        <title>Reclassification of two methanogenic archaea species isolated from the Kolyma lowland permafrost.</title>
        <authorList>
            <person name="Trubitsyn V.E."/>
            <person name="Rivkina E.M."/>
            <person name="Shcherbakova V.A."/>
        </authorList>
    </citation>
    <scope>NUCLEOTIDE SEQUENCE</scope>
    <source>
        <strain evidence="9">M2</strain>
        <strain evidence="10">MK4</strain>
    </source>
</reference>
<evidence type="ECO:0000256" key="8">
    <source>
        <dbReference type="HAMAP-Rule" id="MF_02040"/>
    </source>
</evidence>
<dbReference type="RefSeq" id="WP_048081837.1">
    <property type="nucleotide sequence ID" value="NZ_JAPVER010000020.1"/>
</dbReference>
<dbReference type="FunFam" id="3.40.50.300:FF:001119">
    <property type="entry name" value="Iron-sulfur cluster carrier protein"/>
    <property type="match status" value="1"/>
</dbReference>
<dbReference type="GO" id="GO:0051536">
    <property type="term" value="F:iron-sulfur cluster binding"/>
    <property type="evidence" value="ECO:0007669"/>
    <property type="project" value="UniProtKB-UniRule"/>
</dbReference>
<dbReference type="GO" id="GO:0005829">
    <property type="term" value="C:cytosol"/>
    <property type="evidence" value="ECO:0007669"/>
    <property type="project" value="TreeGrafter"/>
</dbReference>
<comment type="subunit">
    <text evidence="8">Homodimer.</text>
</comment>
<proteinExistence type="inferred from homology"/>
<dbReference type="EMBL" id="JAPVER010000020">
    <property type="protein sequence ID" value="MCZ3366168.1"/>
    <property type="molecule type" value="Genomic_DNA"/>
</dbReference>
<dbReference type="SUPFAM" id="SSF52540">
    <property type="entry name" value="P-loop containing nucleoside triphosphate hydrolases"/>
    <property type="match status" value="1"/>
</dbReference>
<evidence type="ECO:0000256" key="2">
    <source>
        <dbReference type="ARBA" id="ARBA00022741"/>
    </source>
</evidence>
<dbReference type="GO" id="GO:0016226">
    <property type="term" value="P:iron-sulfur cluster assembly"/>
    <property type="evidence" value="ECO:0007669"/>
    <property type="project" value="InterPro"/>
</dbReference>
<dbReference type="Pfam" id="PF10609">
    <property type="entry name" value="ParA"/>
    <property type="match status" value="1"/>
</dbReference>
<dbReference type="GO" id="GO:0005524">
    <property type="term" value="F:ATP binding"/>
    <property type="evidence" value="ECO:0007669"/>
    <property type="project" value="UniProtKB-UniRule"/>
</dbReference>
<feature type="binding site" evidence="8">
    <location>
        <begin position="37"/>
        <end position="44"/>
    </location>
    <ligand>
        <name>ATP</name>
        <dbReference type="ChEBI" id="CHEBI:30616"/>
    </ligand>
</feature>
<keyword evidence="11" id="KW-1185">Reference proteome</keyword>
<evidence type="ECO:0000313" key="10">
    <source>
        <dbReference type="EMBL" id="MCZ3371604.1"/>
    </source>
</evidence>
<dbReference type="GO" id="GO:0140663">
    <property type="term" value="F:ATP-dependent FeS chaperone activity"/>
    <property type="evidence" value="ECO:0007669"/>
    <property type="project" value="InterPro"/>
</dbReference>
<evidence type="ECO:0000256" key="4">
    <source>
        <dbReference type="ARBA" id="ARBA00023004"/>
    </source>
</evidence>
<organism evidence="10">
    <name type="scientific">Methanobacterium veterum</name>
    <dbReference type="NCBI Taxonomy" id="408577"/>
    <lineage>
        <taxon>Archaea</taxon>
        <taxon>Methanobacteriati</taxon>
        <taxon>Methanobacteriota</taxon>
        <taxon>Methanomada group</taxon>
        <taxon>Methanobacteria</taxon>
        <taxon>Methanobacteriales</taxon>
        <taxon>Methanobacteriaceae</taxon>
        <taxon>Methanobacterium</taxon>
    </lineage>
</organism>
<dbReference type="Gene3D" id="3.40.50.300">
    <property type="entry name" value="P-loop containing nucleotide triphosphate hydrolases"/>
    <property type="match status" value="1"/>
</dbReference>
<keyword evidence="2 8" id="KW-0547">Nucleotide-binding</keyword>
<comment type="function">
    <text evidence="6 8">Binds and transfers iron-sulfur (Fe-S) clusters to target apoproteins. Can hydrolyze ATP.</text>
</comment>
<dbReference type="GO" id="GO:0016887">
    <property type="term" value="F:ATP hydrolysis activity"/>
    <property type="evidence" value="ECO:0007669"/>
    <property type="project" value="UniProtKB-UniRule"/>
</dbReference>
<dbReference type="Proteomes" id="UP001074446">
    <property type="component" value="Unassembled WGS sequence"/>
</dbReference>
<name>A0A9E5A1S8_9EURY</name>
<gene>
    <name evidence="10" type="ORF">O3H35_03060</name>
    <name evidence="9" type="ORF">O3H54_09785</name>
</gene>
<dbReference type="GO" id="GO:0046872">
    <property type="term" value="F:metal ion binding"/>
    <property type="evidence" value="ECO:0007669"/>
    <property type="project" value="UniProtKB-KW"/>
</dbReference>
<evidence type="ECO:0000313" key="9">
    <source>
        <dbReference type="EMBL" id="MCZ3366168.1"/>
    </source>
</evidence>
<evidence type="ECO:0000256" key="6">
    <source>
        <dbReference type="ARBA" id="ARBA00058094"/>
    </source>
</evidence>
<evidence type="ECO:0000256" key="7">
    <source>
        <dbReference type="ARBA" id="ARBA00074706"/>
    </source>
</evidence>
<dbReference type="InterPro" id="IPR033756">
    <property type="entry name" value="YlxH/NBP35"/>
</dbReference>
<dbReference type="AlphaFoldDB" id="A0A9E5A1S8"/>
<keyword evidence="3 8" id="KW-0067">ATP-binding</keyword>
<comment type="similarity">
    <text evidence="8">Belongs to the Mrp/NBP35 ATP-binding proteins family.</text>
</comment>
<dbReference type="HAMAP" id="MF_02040">
    <property type="entry name" value="Mrp_NBP35"/>
    <property type="match status" value="1"/>
</dbReference>
<dbReference type="InterPro" id="IPR019591">
    <property type="entry name" value="Mrp/NBP35_ATP-bd"/>
</dbReference>
<keyword evidence="1 8" id="KW-0479">Metal-binding</keyword>
<sequence>MITEQENQEQKLAYMQQDIIITKRMDQIKHKIAVMSGKGGVGKSTMAVNIAASFANKGYKTGILDVDIHGPNVPKMLKIGKIGLKVNEEGILPVEAGENLKVMSSQFLLSDENSPIIWRGPKKTAAIRQFLSDVSWGNLDILIIDCPPGTGDEHLAILQSIPSIDGIIMVTTPHTVSLDDVEKSINMAKSLKIRLLGIIENMSGLICPECETEIPIFGNGGGSEIASKTETQLLGAVPIEVSPKEHNGLLIENKESKTSEKILKIVAKIENMVLNNGST</sequence>
<dbReference type="PANTHER" id="PTHR23264">
    <property type="entry name" value="NUCLEOTIDE-BINDING PROTEIN NBP35 YEAST -RELATED"/>
    <property type="match status" value="1"/>
</dbReference>